<dbReference type="EMBL" id="JAGPXD010000006">
    <property type="protein sequence ID" value="KAH7349758.1"/>
    <property type="molecule type" value="Genomic_DNA"/>
</dbReference>
<dbReference type="GO" id="GO:0008270">
    <property type="term" value="F:zinc ion binding"/>
    <property type="evidence" value="ECO:0007669"/>
    <property type="project" value="InterPro"/>
</dbReference>
<dbReference type="PANTHER" id="PTHR46910">
    <property type="entry name" value="TRANSCRIPTION FACTOR PDR1"/>
    <property type="match status" value="1"/>
</dbReference>
<reference evidence="5" key="1">
    <citation type="journal article" date="2021" name="Nat. Commun.">
        <title>Genetic determinants of endophytism in the Arabidopsis root mycobiome.</title>
        <authorList>
            <person name="Mesny F."/>
            <person name="Miyauchi S."/>
            <person name="Thiergart T."/>
            <person name="Pickel B."/>
            <person name="Atanasova L."/>
            <person name="Karlsson M."/>
            <person name="Huettel B."/>
            <person name="Barry K.W."/>
            <person name="Haridas S."/>
            <person name="Chen C."/>
            <person name="Bauer D."/>
            <person name="Andreopoulos W."/>
            <person name="Pangilinan J."/>
            <person name="LaButti K."/>
            <person name="Riley R."/>
            <person name="Lipzen A."/>
            <person name="Clum A."/>
            <person name="Drula E."/>
            <person name="Henrissat B."/>
            <person name="Kohler A."/>
            <person name="Grigoriev I.V."/>
            <person name="Martin F.M."/>
            <person name="Hacquard S."/>
        </authorList>
    </citation>
    <scope>NUCLEOTIDE SEQUENCE</scope>
    <source>
        <strain evidence="5">MPI-CAGE-AT-0016</strain>
    </source>
</reference>
<proteinExistence type="predicted"/>
<evidence type="ECO:0000259" key="4">
    <source>
        <dbReference type="PROSITE" id="PS50048"/>
    </source>
</evidence>
<dbReference type="InterPro" id="IPR050987">
    <property type="entry name" value="AtrR-like"/>
</dbReference>
<feature type="compositionally biased region" description="Basic and acidic residues" evidence="3">
    <location>
        <begin position="51"/>
        <end position="60"/>
    </location>
</feature>
<feature type="region of interest" description="Disordered" evidence="3">
    <location>
        <begin position="51"/>
        <end position="176"/>
    </location>
</feature>
<evidence type="ECO:0000256" key="2">
    <source>
        <dbReference type="ARBA" id="ARBA00023242"/>
    </source>
</evidence>
<dbReference type="Pfam" id="PF04082">
    <property type="entry name" value="Fungal_trans"/>
    <property type="match status" value="1"/>
</dbReference>
<dbReference type="CDD" id="cd00067">
    <property type="entry name" value="GAL4"/>
    <property type="match status" value="1"/>
</dbReference>
<dbReference type="AlphaFoldDB" id="A0A8K0WYT9"/>
<dbReference type="SMART" id="SM00066">
    <property type="entry name" value="GAL4"/>
    <property type="match status" value="1"/>
</dbReference>
<evidence type="ECO:0000313" key="5">
    <source>
        <dbReference type="EMBL" id="KAH7349758.1"/>
    </source>
</evidence>
<keyword evidence="2" id="KW-0539">Nucleus</keyword>
<dbReference type="GO" id="GO:0006351">
    <property type="term" value="P:DNA-templated transcription"/>
    <property type="evidence" value="ECO:0007669"/>
    <property type="project" value="InterPro"/>
</dbReference>
<dbReference type="InterPro" id="IPR036864">
    <property type="entry name" value="Zn2-C6_fun-type_DNA-bd_sf"/>
</dbReference>
<feature type="domain" description="Zn(2)-C6 fungal-type" evidence="4">
    <location>
        <begin position="25"/>
        <end position="55"/>
    </location>
</feature>
<evidence type="ECO:0000256" key="3">
    <source>
        <dbReference type="SAM" id="MobiDB-lite"/>
    </source>
</evidence>
<dbReference type="SMART" id="SM00906">
    <property type="entry name" value="Fungal_trans"/>
    <property type="match status" value="1"/>
</dbReference>
<dbReference type="GO" id="GO:0003677">
    <property type="term" value="F:DNA binding"/>
    <property type="evidence" value="ECO:0007669"/>
    <property type="project" value="InterPro"/>
</dbReference>
<gene>
    <name evidence="5" type="ORF">B0T11DRAFT_301951</name>
</gene>
<organism evidence="5 6">
    <name type="scientific">Plectosphaerella cucumerina</name>
    <dbReference type="NCBI Taxonomy" id="40658"/>
    <lineage>
        <taxon>Eukaryota</taxon>
        <taxon>Fungi</taxon>
        <taxon>Dikarya</taxon>
        <taxon>Ascomycota</taxon>
        <taxon>Pezizomycotina</taxon>
        <taxon>Sordariomycetes</taxon>
        <taxon>Hypocreomycetidae</taxon>
        <taxon>Glomerellales</taxon>
        <taxon>Plectosphaerellaceae</taxon>
        <taxon>Plectosphaerella</taxon>
    </lineage>
</organism>
<keyword evidence="1" id="KW-0479">Metal-binding</keyword>
<feature type="compositionally biased region" description="Basic and acidic residues" evidence="3">
    <location>
        <begin position="166"/>
        <end position="175"/>
    </location>
</feature>
<dbReference type="PROSITE" id="PS50048">
    <property type="entry name" value="ZN2_CY6_FUNGAL_2"/>
    <property type="match status" value="1"/>
</dbReference>
<dbReference type="InterPro" id="IPR001138">
    <property type="entry name" value="Zn2Cys6_DnaBD"/>
</dbReference>
<dbReference type="InterPro" id="IPR007219">
    <property type="entry name" value="XnlR_reg_dom"/>
</dbReference>
<evidence type="ECO:0000256" key="1">
    <source>
        <dbReference type="ARBA" id="ARBA00022723"/>
    </source>
</evidence>
<feature type="compositionally biased region" description="Low complexity" evidence="3">
    <location>
        <begin position="120"/>
        <end position="137"/>
    </location>
</feature>
<dbReference type="Proteomes" id="UP000813385">
    <property type="component" value="Unassembled WGS sequence"/>
</dbReference>
<dbReference type="PROSITE" id="PS00463">
    <property type="entry name" value="ZN2_CY6_FUNGAL_1"/>
    <property type="match status" value="1"/>
</dbReference>
<dbReference type="PANTHER" id="PTHR46910:SF1">
    <property type="entry name" value="MISCELLANEOUS ZN(II)2CYS6 TRANSCRIPTION FACTOR (EUROFUNG)-RELATED"/>
    <property type="match status" value="1"/>
</dbReference>
<sequence>MADAAVTGSASAVGSHRKPLRLSLACNQCRKRKVRCDARQPKCRNCTLRDEHCETSDPRRPGTAPAVRRRAAGRRSSTPEDGVPDHIVLSPGAIVEQPSPPPPPVLLPPPSSSAPPVFAPSPASSARTRAQSQSSRGRGLGESPRELRSVASNTARRGSHATASTTHHEPRRPIERLGANDVSWVLRAFQESTAVRVQQTGQRPQEDDAAVVTPDVVVNTDGSPNRMKVLGGSSLQCLFNFVDLFLASYGFDLTAPLFKHGMSHSEEFHMPLIPSLPNLPERPILKTFVDAFFARVWPLFPAIDRRTVDADIETLLELQGPDPRARLQDRIQRTNVPGLATVYAIICIGMNETTECDSLEAREAYLTACYSLHGHLTANPYCSSVQALFLLALALRAHSKDGQSWHITGQAVRMAMSLGLHKPEARHAMTRGQPTTTAPSSPPHTESLRSRLWWSIFCLERLTTLECGRPSSIDPEFDRMAESYLETARAFSDDDATPESTFIYFAAWVSLAGIMGQISDRLYSQRFCGSGHMLGETARLDQVLSEWTASLPDHIRPRNTVANHGEDGQVPGVFLAQQYYHAQIAVLRASIIFPEKSFATEVKNRSEEDPRINRLYGAASVCVHAARSLIMQTLQLADGGIRSTLVGVHQTFLATVVLALSILRQPGSRLARSDVELLASATEHVEACYRGSGFNPAFVGILPQLGSRVTAVFRHAVSGTPILENGDRRRSRNVELDAGPIDVVGQPQGLSGLSLLLSAGLADTSQAMGNTRTVEDLGMMGEPGMEVFNGLEFEELWNMMDADMFMYDTGEQFMMP</sequence>
<keyword evidence="6" id="KW-1185">Reference proteome</keyword>
<evidence type="ECO:0000313" key="6">
    <source>
        <dbReference type="Proteomes" id="UP000813385"/>
    </source>
</evidence>
<dbReference type="OrthoDB" id="424974at2759"/>
<dbReference type="CDD" id="cd12148">
    <property type="entry name" value="fungal_TF_MHR"/>
    <property type="match status" value="1"/>
</dbReference>
<dbReference type="GO" id="GO:0000981">
    <property type="term" value="F:DNA-binding transcription factor activity, RNA polymerase II-specific"/>
    <property type="evidence" value="ECO:0007669"/>
    <property type="project" value="InterPro"/>
</dbReference>
<dbReference type="Gene3D" id="4.10.240.10">
    <property type="entry name" value="Zn(2)-C6 fungal-type DNA-binding domain"/>
    <property type="match status" value="1"/>
</dbReference>
<protein>
    <submittedName>
        <fullName evidence="5">Fungal-specific transcription factor domain-containing protein</fullName>
    </submittedName>
</protein>
<dbReference type="SUPFAM" id="SSF57701">
    <property type="entry name" value="Zn2/Cys6 DNA-binding domain"/>
    <property type="match status" value="1"/>
</dbReference>
<accession>A0A8K0WYT9</accession>
<comment type="caution">
    <text evidence="5">The sequence shown here is derived from an EMBL/GenBank/DDBJ whole genome shotgun (WGS) entry which is preliminary data.</text>
</comment>
<name>A0A8K0WYT9_9PEZI</name>
<feature type="compositionally biased region" description="Polar residues" evidence="3">
    <location>
        <begin position="150"/>
        <end position="165"/>
    </location>
</feature>
<feature type="compositionally biased region" description="Pro residues" evidence="3">
    <location>
        <begin position="98"/>
        <end position="119"/>
    </location>
</feature>
<dbReference type="Pfam" id="PF00172">
    <property type="entry name" value="Zn_clus"/>
    <property type="match status" value="1"/>
</dbReference>